<reference evidence="11" key="2">
    <citation type="submission" date="2021-01" db="EMBL/GenBank/DDBJ databases">
        <authorList>
            <person name="Schikora-Tamarit M.A."/>
        </authorList>
    </citation>
    <scope>NUCLEOTIDE SEQUENCE</scope>
    <source>
        <strain evidence="11">CBS2887</strain>
    </source>
</reference>
<protein>
    <recommendedName>
        <fullName evidence="9">Protein YIF1</fullName>
    </recommendedName>
</protein>
<keyword evidence="6 9" id="KW-1133">Transmembrane helix</keyword>
<feature type="transmembrane region" description="Helical" evidence="9">
    <location>
        <begin position="327"/>
        <end position="344"/>
    </location>
</feature>
<feature type="transmembrane region" description="Helical" evidence="9">
    <location>
        <begin position="229"/>
        <end position="247"/>
    </location>
</feature>
<dbReference type="InterPro" id="IPR005578">
    <property type="entry name" value="Yif1_fam"/>
</dbReference>
<sequence>MAYNPYANTADFAGQSTNRHSYHQQLPQQQQQSNQGGFQQPNSQYQYQQQQPPQQQPQYQQGTAHIPQQFLNQPAGGNYSNFFNDPTSNMTFQVGQNAMMAGSQMLEQNLSKYVQTGDIKYYFKVSNTYVLNKMLLILFPFRHSNWVRGYRRTENVPQQQQQQQQVPPQQQIPRDAGVELYAFPLEDTNAPDLYLPLMSIVTYILTIALISGLRGDFHPEVFGMKTSTTLLLLFLEFVFLRGGLYVLNINVKFWDLICYIGYKFIPVVLILVIKNLSGFSLLNGVAYVYLLLSYGYFELRSIRFNLFAGLKNTAQNVSNTTVKNSNYFLFIYTFGIQAVLFWFLG</sequence>
<comment type="similarity">
    <text evidence="1 9">Belongs to the YIF1 family.</text>
</comment>
<gene>
    <name evidence="11" type="ORF">WICPIJ_001749</name>
</gene>
<dbReference type="EMBL" id="JAEUBG010000875">
    <property type="protein sequence ID" value="KAH3687266.1"/>
    <property type="molecule type" value="Genomic_DNA"/>
</dbReference>
<feature type="compositionally biased region" description="Low complexity" evidence="10">
    <location>
        <begin position="24"/>
        <end position="61"/>
    </location>
</feature>
<evidence type="ECO:0000256" key="10">
    <source>
        <dbReference type="SAM" id="MobiDB-lite"/>
    </source>
</evidence>
<dbReference type="GO" id="GO:0005793">
    <property type="term" value="C:endoplasmic reticulum-Golgi intermediate compartment"/>
    <property type="evidence" value="ECO:0007669"/>
    <property type="project" value="UniProtKB-UniRule"/>
</dbReference>
<dbReference type="AlphaFoldDB" id="A0A9P8QB40"/>
<keyword evidence="8 9" id="KW-0472">Membrane</keyword>
<comment type="function">
    <text evidence="9">Has a role in transport between endoplasmic reticulum and Golgi.</text>
</comment>
<name>A0A9P8QB40_WICPI</name>
<feature type="transmembrane region" description="Helical" evidence="9">
    <location>
        <begin position="280"/>
        <end position="297"/>
    </location>
</feature>
<dbReference type="GO" id="GO:0006888">
    <property type="term" value="P:endoplasmic reticulum to Golgi vesicle-mediated transport"/>
    <property type="evidence" value="ECO:0007669"/>
    <property type="project" value="UniProtKB-UniRule"/>
</dbReference>
<dbReference type="Pfam" id="PF03878">
    <property type="entry name" value="YIF1"/>
    <property type="match status" value="1"/>
</dbReference>
<dbReference type="GO" id="GO:0000139">
    <property type="term" value="C:Golgi membrane"/>
    <property type="evidence" value="ECO:0007669"/>
    <property type="project" value="UniProtKB-SubCell"/>
</dbReference>
<keyword evidence="12" id="KW-1185">Reference proteome</keyword>
<evidence type="ECO:0000256" key="1">
    <source>
        <dbReference type="ARBA" id="ARBA00009727"/>
    </source>
</evidence>
<reference evidence="11" key="1">
    <citation type="journal article" date="2021" name="Open Biol.">
        <title>Shared evolutionary footprints suggest mitochondrial oxidative damage underlies multiple complex I losses in fungi.</title>
        <authorList>
            <person name="Schikora-Tamarit M.A."/>
            <person name="Marcet-Houben M."/>
            <person name="Nosek J."/>
            <person name="Gabaldon T."/>
        </authorList>
    </citation>
    <scope>NUCLEOTIDE SEQUENCE</scope>
    <source>
        <strain evidence="11">CBS2887</strain>
    </source>
</reference>
<keyword evidence="2 9" id="KW-0813">Transport</keyword>
<evidence type="ECO:0000256" key="8">
    <source>
        <dbReference type="ARBA" id="ARBA00023136"/>
    </source>
</evidence>
<evidence type="ECO:0000256" key="3">
    <source>
        <dbReference type="ARBA" id="ARBA00022692"/>
    </source>
</evidence>
<dbReference type="PANTHER" id="PTHR14083:SF0">
    <property type="entry name" value="YIP1D-INTERACTING FACTOR 1, ISOFORM C"/>
    <property type="match status" value="1"/>
</dbReference>
<evidence type="ECO:0000256" key="2">
    <source>
        <dbReference type="ARBA" id="ARBA00022448"/>
    </source>
</evidence>
<accession>A0A9P8QB40</accession>
<proteinExistence type="inferred from homology"/>
<dbReference type="GO" id="GO:0005789">
    <property type="term" value="C:endoplasmic reticulum membrane"/>
    <property type="evidence" value="ECO:0007669"/>
    <property type="project" value="UniProtKB-SubCell"/>
</dbReference>
<evidence type="ECO:0000313" key="11">
    <source>
        <dbReference type="EMBL" id="KAH3687266.1"/>
    </source>
</evidence>
<keyword evidence="7 9" id="KW-0333">Golgi apparatus</keyword>
<evidence type="ECO:0000256" key="9">
    <source>
        <dbReference type="RuleBase" id="RU368073"/>
    </source>
</evidence>
<keyword evidence="5 9" id="KW-0653">Protein transport</keyword>
<dbReference type="Proteomes" id="UP000774326">
    <property type="component" value="Unassembled WGS sequence"/>
</dbReference>
<feature type="region of interest" description="Disordered" evidence="10">
    <location>
        <begin position="1"/>
        <end position="63"/>
    </location>
</feature>
<comment type="subcellular location">
    <subcellularLocation>
        <location evidence="9">Endoplasmic reticulum membrane</location>
        <topology evidence="9">Multi-pass membrane protein</topology>
    </subcellularLocation>
    <subcellularLocation>
        <location evidence="9">Golgi apparatus membrane</location>
        <topology evidence="9">Multi-pass membrane protein</topology>
    </subcellularLocation>
</comment>
<evidence type="ECO:0000256" key="5">
    <source>
        <dbReference type="ARBA" id="ARBA00022927"/>
    </source>
</evidence>
<evidence type="ECO:0000313" key="12">
    <source>
        <dbReference type="Proteomes" id="UP000774326"/>
    </source>
</evidence>
<feature type="transmembrane region" description="Helical" evidence="9">
    <location>
        <begin position="253"/>
        <end position="273"/>
    </location>
</feature>
<dbReference type="GO" id="GO:0030134">
    <property type="term" value="C:COPII-coated ER to Golgi transport vesicle"/>
    <property type="evidence" value="ECO:0007669"/>
    <property type="project" value="TreeGrafter"/>
</dbReference>
<evidence type="ECO:0000256" key="7">
    <source>
        <dbReference type="ARBA" id="ARBA00023034"/>
    </source>
</evidence>
<evidence type="ECO:0000256" key="6">
    <source>
        <dbReference type="ARBA" id="ARBA00022989"/>
    </source>
</evidence>
<evidence type="ECO:0000256" key="4">
    <source>
        <dbReference type="ARBA" id="ARBA00022824"/>
    </source>
</evidence>
<keyword evidence="4 9" id="KW-0256">Endoplasmic reticulum</keyword>
<dbReference type="PANTHER" id="PTHR14083">
    <property type="entry name" value="YIP1 INTERACTING FACTOR HOMOLOG YIF1 PROTEIN"/>
    <property type="match status" value="1"/>
</dbReference>
<feature type="transmembrane region" description="Helical" evidence="9">
    <location>
        <begin position="193"/>
        <end position="217"/>
    </location>
</feature>
<dbReference type="GO" id="GO:0015031">
    <property type="term" value="P:protein transport"/>
    <property type="evidence" value="ECO:0007669"/>
    <property type="project" value="UniProtKB-KW"/>
</dbReference>
<keyword evidence="3 9" id="KW-0812">Transmembrane</keyword>
<organism evidence="11 12">
    <name type="scientific">Wickerhamomyces pijperi</name>
    <name type="common">Yeast</name>
    <name type="synonym">Pichia pijperi</name>
    <dbReference type="NCBI Taxonomy" id="599730"/>
    <lineage>
        <taxon>Eukaryota</taxon>
        <taxon>Fungi</taxon>
        <taxon>Dikarya</taxon>
        <taxon>Ascomycota</taxon>
        <taxon>Saccharomycotina</taxon>
        <taxon>Saccharomycetes</taxon>
        <taxon>Phaffomycetales</taxon>
        <taxon>Wickerhamomycetaceae</taxon>
        <taxon>Wickerhamomyces</taxon>
    </lineage>
</organism>
<comment type="caution">
    <text evidence="11">The sequence shown here is derived from an EMBL/GenBank/DDBJ whole genome shotgun (WGS) entry which is preliminary data.</text>
</comment>
<dbReference type="OrthoDB" id="337750at2759"/>